<evidence type="ECO:0000313" key="2">
    <source>
        <dbReference type="EMBL" id="KAL0851947.1"/>
    </source>
</evidence>
<reference evidence="2 3" key="1">
    <citation type="submission" date="2024-06" db="EMBL/GenBank/DDBJ databases">
        <title>A chromosome-level genome assembly of beet webworm, Loxostege sticticalis.</title>
        <authorList>
            <person name="Zhang Y."/>
        </authorList>
    </citation>
    <scope>NUCLEOTIDE SEQUENCE [LARGE SCALE GENOMIC DNA]</scope>
    <source>
        <strain evidence="2">AQ028</strain>
        <tissue evidence="2">Male pupae</tissue>
    </source>
</reference>
<dbReference type="AlphaFoldDB" id="A0ABD0TRS7"/>
<comment type="caution">
    <text evidence="2">The sequence shown here is derived from an EMBL/GenBank/DDBJ whole genome shotgun (WGS) entry which is preliminary data.</text>
</comment>
<sequence length="73" mass="8546">MKEELAAKQSRLVNRSRPLLLHDNARPHSAQQTTTELDELQLECLRHPPYFPDLALTDLDFFRNLDNFLQGKK</sequence>
<accession>A0ABD0TRS7</accession>
<dbReference type="PANTHER" id="PTHR46060:SF2">
    <property type="entry name" value="HISTONE-LYSINE N-METHYLTRANSFERASE SETMAR"/>
    <property type="match status" value="1"/>
</dbReference>
<evidence type="ECO:0000313" key="3">
    <source>
        <dbReference type="Proteomes" id="UP001549921"/>
    </source>
</evidence>
<gene>
    <name evidence="2" type="ORF">ABMA28_000229</name>
</gene>
<dbReference type="Proteomes" id="UP001549921">
    <property type="component" value="Unassembled WGS sequence"/>
</dbReference>
<feature type="region of interest" description="Disordered" evidence="1">
    <location>
        <begin position="16"/>
        <end position="35"/>
    </location>
</feature>
<evidence type="ECO:0008006" key="4">
    <source>
        <dbReference type="Google" id="ProtNLM"/>
    </source>
</evidence>
<evidence type="ECO:0000256" key="1">
    <source>
        <dbReference type="SAM" id="MobiDB-lite"/>
    </source>
</evidence>
<dbReference type="InterPro" id="IPR036397">
    <property type="entry name" value="RNaseH_sf"/>
</dbReference>
<dbReference type="InterPro" id="IPR052709">
    <property type="entry name" value="Transposase-MT_Hybrid"/>
</dbReference>
<protein>
    <recommendedName>
        <fullName evidence="4">Histone-lysine N-methyltransferase SETMAR</fullName>
    </recommendedName>
</protein>
<name>A0ABD0TRS7_LOXSC</name>
<dbReference type="Gene3D" id="3.30.420.10">
    <property type="entry name" value="Ribonuclease H-like superfamily/Ribonuclease H"/>
    <property type="match status" value="1"/>
</dbReference>
<proteinExistence type="predicted"/>
<organism evidence="2 3">
    <name type="scientific">Loxostege sticticalis</name>
    <name type="common">Beet webworm moth</name>
    <dbReference type="NCBI Taxonomy" id="481309"/>
    <lineage>
        <taxon>Eukaryota</taxon>
        <taxon>Metazoa</taxon>
        <taxon>Ecdysozoa</taxon>
        <taxon>Arthropoda</taxon>
        <taxon>Hexapoda</taxon>
        <taxon>Insecta</taxon>
        <taxon>Pterygota</taxon>
        <taxon>Neoptera</taxon>
        <taxon>Endopterygota</taxon>
        <taxon>Lepidoptera</taxon>
        <taxon>Glossata</taxon>
        <taxon>Ditrysia</taxon>
        <taxon>Pyraloidea</taxon>
        <taxon>Crambidae</taxon>
        <taxon>Pyraustinae</taxon>
        <taxon>Loxostege</taxon>
    </lineage>
</organism>
<dbReference type="PANTHER" id="PTHR46060">
    <property type="entry name" value="MARINER MOS1 TRANSPOSASE-LIKE PROTEIN"/>
    <property type="match status" value="1"/>
</dbReference>
<dbReference type="EMBL" id="JBEDNZ010000001">
    <property type="protein sequence ID" value="KAL0851947.1"/>
    <property type="molecule type" value="Genomic_DNA"/>
</dbReference>